<protein>
    <submittedName>
        <fullName evidence="1">HAD family phosphatase</fullName>
    </submittedName>
</protein>
<dbReference type="SFLD" id="SFLDG01129">
    <property type="entry name" value="C1.5:_HAD__Beta-PGM__Phosphata"/>
    <property type="match status" value="1"/>
</dbReference>
<dbReference type="PRINTS" id="PR00413">
    <property type="entry name" value="HADHALOGNASE"/>
</dbReference>
<dbReference type="SUPFAM" id="SSF56784">
    <property type="entry name" value="HAD-like"/>
    <property type="match status" value="1"/>
</dbReference>
<dbReference type="PANTHER" id="PTHR18901">
    <property type="entry name" value="2-DEOXYGLUCOSE-6-PHOSPHATE PHOSPHATASE 2"/>
    <property type="match status" value="1"/>
</dbReference>
<dbReference type="InterPro" id="IPR023198">
    <property type="entry name" value="PGP-like_dom2"/>
</dbReference>
<evidence type="ECO:0000313" key="1">
    <source>
        <dbReference type="EMBL" id="MST50283.1"/>
    </source>
</evidence>
<dbReference type="Proteomes" id="UP000442535">
    <property type="component" value="Unassembled WGS sequence"/>
</dbReference>
<dbReference type="InterPro" id="IPR036412">
    <property type="entry name" value="HAD-like_sf"/>
</dbReference>
<dbReference type="CDD" id="cd07505">
    <property type="entry name" value="HAD_BPGM-like"/>
    <property type="match status" value="1"/>
</dbReference>
<accession>A0A7K0K474</accession>
<dbReference type="PANTHER" id="PTHR18901:SF38">
    <property type="entry name" value="PSEUDOURIDINE-5'-PHOSPHATASE"/>
    <property type="match status" value="1"/>
</dbReference>
<organism evidence="1 2">
    <name type="scientific">Mobiluncus porci</name>
    <dbReference type="NCBI Taxonomy" id="2652278"/>
    <lineage>
        <taxon>Bacteria</taxon>
        <taxon>Bacillati</taxon>
        <taxon>Actinomycetota</taxon>
        <taxon>Actinomycetes</taxon>
        <taxon>Actinomycetales</taxon>
        <taxon>Actinomycetaceae</taxon>
        <taxon>Mobiluncus</taxon>
    </lineage>
</organism>
<dbReference type="SFLD" id="SFLDS00003">
    <property type="entry name" value="Haloacid_Dehalogenase"/>
    <property type="match status" value="1"/>
</dbReference>
<dbReference type="Pfam" id="PF13419">
    <property type="entry name" value="HAD_2"/>
    <property type="match status" value="1"/>
</dbReference>
<name>A0A7K0K474_9ACTO</name>
<comment type="caution">
    <text evidence="1">The sequence shown here is derived from an EMBL/GenBank/DDBJ whole genome shotgun (WGS) entry which is preliminary data.</text>
</comment>
<dbReference type="InterPro" id="IPR041492">
    <property type="entry name" value="HAD_2"/>
</dbReference>
<dbReference type="InterPro" id="IPR006439">
    <property type="entry name" value="HAD-SF_hydro_IA"/>
</dbReference>
<dbReference type="Gene3D" id="1.10.150.240">
    <property type="entry name" value="Putative phosphatase, domain 2"/>
    <property type="match status" value="1"/>
</dbReference>
<dbReference type="NCBIfam" id="TIGR01509">
    <property type="entry name" value="HAD-SF-IA-v3"/>
    <property type="match status" value="1"/>
</dbReference>
<evidence type="ECO:0000313" key="2">
    <source>
        <dbReference type="Proteomes" id="UP000442535"/>
    </source>
</evidence>
<dbReference type="RefSeq" id="WP_154545781.1">
    <property type="nucleotide sequence ID" value="NZ_VUMY01000016.1"/>
</dbReference>
<dbReference type="EMBL" id="VUMY01000016">
    <property type="protein sequence ID" value="MST50283.1"/>
    <property type="molecule type" value="Genomic_DNA"/>
</dbReference>
<gene>
    <name evidence="1" type="ORF">FYJ63_08590</name>
</gene>
<sequence length="217" mass="24246">MIKGAIFDVDGTLLDTMPIWRGAAAKFLGHYGVRADENLGDEFFELTLEESAHLIRGRFGLDLSVAEVVHGIKDTVYTDYREEVGLKPGVREFLEALGVREVPMTLVSSGSELLIRAAFERLGIMQYFQEVFASTETGLHKREPTMILQAAESMGSEPGETWVFEDALYAVRVANEAGFHSIALRDEASLGERTELEAEAEEYWEVFPPNVPESWLL</sequence>
<dbReference type="InterPro" id="IPR023214">
    <property type="entry name" value="HAD_sf"/>
</dbReference>
<proteinExistence type="predicted"/>
<dbReference type="Gene3D" id="3.40.50.1000">
    <property type="entry name" value="HAD superfamily/HAD-like"/>
    <property type="match status" value="1"/>
</dbReference>
<dbReference type="AlphaFoldDB" id="A0A7K0K474"/>
<keyword evidence="2" id="KW-1185">Reference proteome</keyword>
<reference evidence="1 2" key="1">
    <citation type="submission" date="2019-08" db="EMBL/GenBank/DDBJ databases">
        <title>In-depth cultivation of the pig gut microbiome towards novel bacterial diversity and tailored functional studies.</title>
        <authorList>
            <person name="Wylensek D."/>
            <person name="Hitch T.C.A."/>
            <person name="Clavel T."/>
        </authorList>
    </citation>
    <scope>NUCLEOTIDE SEQUENCE [LARGE SCALE GENOMIC DNA]</scope>
    <source>
        <strain evidence="1 2">RF-GAM-744-WT-7</strain>
    </source>
</reference>